<dbReference type="Gene3D" id="3.90.1640.20">
    <property type="entry name" value="TON_0340"/>
    <property type="match status" value="1"/>
</dbReference>
<dbReference type="AlphaFoldDB" id="A0A7S3HHU9"/>
<evidence type="ECO:0000313" key="3">
    <source>
        <dbReference type="EMBL" id="CAE0295480.1"/>
    </source>
</evidence>
<dbReference type="InterPro" id="IPR025504">
    <property type="entry name" value="GLUCM_C"/>
</dbReference>
<dbReference type="Pfam" id="PF14336">
    <property type="entry name" value="GLUCM-like_C"/>
    <property type="match status" value="1"/>
</dbReference>
<dbReference type="PANTHER" id="PTHR32022:SF10">
    <property type="entry name" value="D-GLUTAMATE CYCLASE, MITOCHONDRIAL"/>
    <property type="match status" value="1"/>
</dbReference>
<organism evidence="3">
    <name type="scientific">Spumella elongata</name>
    <dbReference type="NCBI Taxonomy" id="89044"/>
    <lineage>
        <taxon>Eukaryota</taxon>
        <taxon>Sar</taxon>
        <taxon>Stramenopiles</taxon>
        <taxon>Ochrophyta</taxon>
        <taxon>Chrysophyceae</taxon>
        <taxon>Chromulinales</taxon>
        <taxon>Chromulinaceae</taxon>
        <taxon>Spumella</taxon>
    </lineage>
</organism>
<proteinExistence type="predicted"/>
<evidence type="ECO:0000259" key="2">
    <source>
        <dbReference type="Pfam" id="PF14336"/>
    </source>
</evidence>
<protein>
    <recommendedName>
        <fullName evidence="2">D-glutamate cyclase-like C-terminal domain-containing protein</fullName>
    </recommendedName>
</protein>
<accession>A0A7S3HHU9</accession>
<feature type="domain" description="D-glutamate cyclase-like C-terminal" evidence="2">
    <location>
        <begin position="54"/>
        <end position="391"/>
    </location>
</feature>
<dbReference type="EMBL" id="HBIC01047761">
    <property type="protein sequence ID" value="CAE0295480.1"/>
    <property type="molecule type" value="Transcribed_RNA"/>
</dbReference>
<dbReference type="PANTHER" id="PTHR32022">
    <property type="entry name" value="D-GLUTAMATE CYCLASE, MITOCHONDRIAL"/>
    <property type="match status" value="1"/>
</dbReference>
<sequence length="395" mass="41925">MIHLPPSTTMLGLSLFVIAPCALRLVQRKSSTIARNIKFKRATIANVKSLIASMEQVVQADEGKRGIHDIILPEGELYNAACEMITAKRVAVITGFPCMLTHSPPTETDGPLGALSIAKTLLMLGKDVVIITDECNEEVLLSCAAAATAHSSMLPQGLRKGTLTLESFPASTIFNAADESRLLKLRALVDLVVAIERAGPCKDGRYLTMRGYDMSHLVAPLELLLMPPDLLEGSDSLSKGPVSASKVGSTLPRSIGIGDGGNEVGMGRVYHRVVHSSITNAAEIACVVPTDHLLVSSVSNWGGYALSAATAALALLNNVNRTLPAQSAESGYSVEELRAHIDACLPSDAEETHKCERIVAAGARDGVTGQLALYVDGMPLSESLSILRRLRNVDL</sequence>
<keyword evidence="1" id="KW-0732">Signal</keyword>
<name>A0A7S3HHU9_9STRA</name>
<feature type="signal peptide" evidence="1">
    <location>
        <begin position="1"/>
        <end position="24"/>
    </location>
</feature>
<reference evidence="3" key="1">
    <citation type="submission" date="2021-01" db="EMBL/GenBank/DDBJ databases">
        <authorList>
            <person name="Corre E."/>
            <person name="Pelletier E."/>
            <person name="Niang G."/>
            <person name="Scheremetjew M."/>
            <person name="Finn R."/>
            <person name="Kale V."/>
            <person name="Holt S."/>
            <person name="Cochrane G."/>
            <person name="Meng A."/>
            <person name="Brown T."/>
            <person name="Cohen L."/>
        </authorList>
    </citation>
    <scope>NUCLEOTIDE SEQUENCE</scope>
    <source>
        <strain evidence="3">CCAP 955/1</strain>
    </source>
</reference>
<evidence type="ECO:0000256" key="1">
    <source>
        <dbReference type="SAM" id="SignalP"/>
    </source>
</evidence>
<feature type="chain" id="PRO_5030776910" description="D-glutamate cyclase-like C-terminal domain-containing protein" evidence="1">
    <location>
        <begin position="25"/>
        <end position="395"/>
    </location>
</feature>
<gene>
    <name evidence="3" type="ORF">SELO1098_LOCUS24332</name>
</gene>